<evidence type="ECO:0000313" key="7">
    <source>
        <dbReference type="Proteomes" id="UP000321303"/>
    </source>
</evidence>
<evidence type="ECO:0008006" key="8">
    <source>
        <dbReference type="Google" id="ProtNLM"/>
    </source>
</evidence>
<dbReference type="AlphaFoldDB" id="A0A511ULS5"/>
<keyword evidence="2" id="KW-0997">Cell inner membrane</keyword>
<reference evidence="6 7" key="1">
    <citation type="submission" date="2019-07" db="EMBL/GenBank/DDBJ databases">
        <title>Whole genome shotgun sequence of Halomonas variabilis NBRC 102410.</title>
        <authorList>
            <person name="Hosoyama A."/>
            <person name="Uohara A."/>
            <person name="Ohji S."/>
            <person name="Ichikawa N."/>
        </authorList>
    </citation>
    <scope>NUCLEOTIDE SEQUENCE [LARGE SCALE GENOMIC DNA]</scope>
    <source>
        <strain evidence="6 7">NBRC 102410</strain>
    </source>
</reference>
<dbReference type="OrthoDB" id="6118108at2"/>
<dbReference type="NCBIfam" id="TIGR04409">
    <property type="entry name" value="LptC_YrbK"/>
    <property type="match status" value="1"/>
</dbReference>
<organism evidence="6 7">
    <name type="scientific">Halovibrio variabilis</name>
    <dbReference type="NCBI Taxonomy" id="31910"/>
    <lineage>
        <taxon>Bacteria</taxon>
        <taxon>Pseudomonadati</taxon>
        <taxon>Pseudomonadota</taxon>
        <taxon>Gammaproteobacteria</taxon>
        <taxon>Oceanospirillales</taxon>
        <taxon>Halomonadaceae</taxon>
        <taxon>Halovibrio</taxon>
    </lineage>
</organism>
<gene>
    <name evidence="6" type="ORF">HVA01_12210</name>
</gene>
<dbReference type="InterPro" id="IPR052363">
    <property type="entry name" value="LPS_export_LptC"/>
</dbReference>
<proteinExistence type="predicted"/>
<evidence type="ECO:0000256" key="1">
    <source>
        <dbReference type="ARBA" id="ARBA00022475"/>
    </source>
</evidence>
<protein>
    <recommendedName>
        <fullName evidence="8">LPS export ABC transporter periplasmic protein LptC</fullName>
    </recommendedName>
</protein>
<evidence type="ECO:0000256" key="4">
    <source>
        <dbReference type="ARBA" id="ARBA00022989"/>
    </source>
</evidence>
<accession>A0A511ULS5</accession>
<dbReference type="PANTHER" id="PTHR37481:SF1">
    <property type="entry name" value="LIPOPOLYSACCHARIDE EXPORT SYSTEM PROTEIN LPTC"/>
    <property type="match status" value="1"/>
</dbReference>
<dbReference type="GO" id="GO:0015221">
    <property type="term" value="F:lipopolysaccharide transmembrane transporter activity"/>
    <property type="evidence" value="ECO:0007669"/>
    <property type="project" value="InterPro"/>
</dbReference>
<dbReference type="Proteomes" id="UP000321303">
    <property type="component" value="Unassembled WGS sequence"/>
</dbReference>
<name>A0A511ULS5_9GAMM</name>
<evidence type="ECO:0000256" key="2">
    <source>
        <dbReference type="ARBA" id="ARBA00022519"/>
    </source>
</evidence>
<evidence type="ECO:0000256" key="3">
    <source>
        <dbReference type="ARBA" id="ARBA00022692"/>
    </source>
</evidence>
<evidence type="ECO:0000313" key="6">
    <source>
        <dbReference type="EMBL" id="GEN27575.1"/>
    </source>
</evidence>
<dbReference type="InterPro" id="IPR026265">
    <property type="entry name" value="LptC"/>
</dbReference>
<keyword evidence="5" id="KW-0472">Membrane</keyword>
<dbReference type="RefSeq" id="WP_146873976.1">
    <property type="nucleotide sequence ID" value="NZ_BJXV01000006.1"/>
</dbReference>
<dbReference type="PANTHER" id="PTHR37481">
    <property type="entry name" value="LIPOPOLYSACCHARIDE EXPORT SYSTEM PROTEIN LPTC"/>
    <property type="match status" value="1"/>
</dbReference>
<dbReference type="EMBL" id="BJXV01000006">
    <property type="protein sequence ID" value="GEN27575.1"/>
    <property type="molecule type" value="Genomic_DNA"/>
</dbReference>
<evidence type="ECO:0000256" key="5">
    <source>
        <dbReference type="ARBA" id="ARBA00023136"/>
    </source>
</evidence>
<keyword evidence="7" id="KW-1185">Reference proteome</keyword>
<keyword evidence="4" id="KW-1133">Transmembrane helix</keyword>
<comment type="caution">
    <text evidence="6">The sequence shown here is derived from an EMBL/GenBank/DDBJ whole genome shotgun (WGS) entry which is preliminary data.</text>
</comment>
<dbReference type="GO" id="GO:0005886">
    <property type="term" value="C:plasma membrane"/>
    <property type="evidence" value="ECO:0007669"/>
    <property type="project" value="InterPro"/>
</dbReference>
<keyword evidence="1" id="KW-1003">Cell membrane</keyword>
<dbReference type="GO" id="GO:0017089">
    <property type="term" value="F:glycolipid transfer activity"/>
    <property type="evidence" value="ECO:0007669"/>
    <property type="project" value="TreeGrafter"/>
</dbReference>
<dbReference type="Pfam" id="PF06835">
    <property type="entry name" value="LptC"/>
    <property type="match status" value="1"/>
</dbReference>
<dbReference type="GO" id="GO:0030288">
    <property type="term" value="C:outer membrane-bounded periplasmic space"/>
    <property type="evidence" value="ECO:0007669"/>
    <property type="project" value="TreeGrafter"/>
</dbReference>
<dbReference type="InterPro" id="IPR010664">
    <property type="entry name" value="LipoPS_assembly_LptC-rel"/>
</dbReference>
<dbReference type="Gene3D" id="2.60.450.10">
    <property type="entry name" value="Lipopolysaccharide (LPS) transport protein A like domain"/>
    <property type="match status" value="1"/>
</dbReference>
<sequence>MFKRLKTRAWLAGLVIALGALLVWLGPGGPQPTAIDPEAQAQEPGHVLENAEITLFGDDGKIMQSLKTPRLIHTPQLNDTWAEEPRAVLYDSDSRQWLANADEGTLNTATQELVLTGSARLTAPDEGWQLDTQELHYDGLHRHAWSETPVMLQQPPQQMTASRMDAWLDDSRVRLTDNVRGIHPPTTQR</sequence>
<keyword evidence="3" id="KW-0812">Transmembrane</keyword>